<evidence type="ECO:0000313" key="1">
    <source>
        <dbReference type="EMBL" id="CAF9928537.1"/>
    </source>
</evidence>
<accession>A0A8H3IHT9</accession>
<dbReference type="EMBL" id="CAJPDS010000048">
    <property type="protein sequence ID" value="CAF9928537.1"/>
    <property type="molecule type" value="Genomic_DNA"/>
</dbReference>
<evidence type="ECO:0000313" key="2">
    <source>
        <dbReference type="Proteomes" id="UP000664521"/>
    </source>
</evidence>
<gene>
    <name evidence="1" type="ORF">HETSPECPRED_006875</name>
</gene>
<organism evidence="1 2">
    <name type="scientific">Heterodermia speciosa</name>
    <dbReference type="NCBI Taxonomy" id="116794"/>
    <lineage>
        <taxon>Eukaryota</taxon>
        <taxon>Fungi</taxon>
        <taxon>Dikarya</taxon>
        <taxon>Ascomycota</taxon>
        <taxon>Pezizomycotina</taxon>
        <taxon>Lecanoromycetes</taxon>
        <taxon>OSLEUM clade</taxon>
        <taxon>Lecanoromycetidae</taxon>
        <taxon>Caliciales</taxon>
        <taxon>Physciaceae</taxon>
        <taxon>Heterodermia</taxon>
    </lineage>
</organism>
<keyword evidence="2" id="KW-1185">Reference proteome</keyword>
<sequence>MRPVKNFVQILLAYKVAAGPILQIGLPTAARNLSLNGVSYDTNPPPPGGPDDFKIMVGRPTAALNRESSLMYVAKVLMDESLQDFHGSFEDATRVFRDGIYPNLAVKATILESGHSRPRRYFFWGMARIISFMVDRGQFFERDFLLVWRDAHVGRITWTLVDIPRELMIGHDARTLAQTATNQTKATSDSASGENALTWRYSPYGELMTITDIAMGTIASLIQAAQLPGQNFESFVGYWPQSNYQATQSWGSEARPSQLSKYVLVRSMFASLTYAHVSRNFHELFVEVGFDYQQVFAKGGYTRPGAPVAGNRLNVTIS</sequence>
<name>A0A8H3IHT9_9LECA</name>
<protein>
    <submittedName>
        <fullName evidence="1">Uncharacterized protein</fullName>
    </submittedName>
</protein>
<comment type="caution">
    <text evidence="1">The sequence shown here is derived from an EMBL/GenBank/DDBJ whole genome shotgun (WGS) entry which is preliminary data.</text>
</comment>
<dbReference type="Proteomes" id="UP000664521">
    <property type="component" value="Unassembled WGS sequence"/>
</dbReference>
<reference evidence="1" key="1">
    <citation type="submission" date="2021-03" db="EMBL/GenBank/DDBJ databases">
        <authorList>
            <person name="Tagirdzhanova G."/>
        </authorList>
    </citation>
    <scope>NUCLEOTIDE SEQUENCE</scope>
</reference>
<dbReference type="AlphaFoldDB" id="A0A8H3IHT9"/>
<proteinExistence type="predicted"/>